<dbReference type="Proteomes" id="UP000824540">
    <property type="component" value="Unassembled WGS sequence"/>
</dbReference>
<evidence type="ECO:0000313" key="3">
    <source>
        <dbReference type="Proteomes" id="UP000824540"/>
    </source>
</evidence>
<name>A0A8T2PQD7_9TELE</name>
<gene>
    <name evidence="2" type="ORF">JZ751_011712</name>
</gene>
<dbReference type="AlphaFoldDB" id="A0A8T2PQD7"/>
<protein>
    <submittedName>
        <fullName evidence="2">Uncharacterized protein</fullName>
    </submittedName>
</protein>
<accession>A0A8T2PQD7</accession>
<proteinExistence type="predicted"/>
<evidence type="ECO:0000256" key="1">
    <source>
        <dbReference type="SAM" id="MobiDB-lite"/>
    </source>
</evidence>
<comment type="caution">
    <text evidence="2">The sequence shown here is derived from an EMBL/GenBank/DDBJ whole genome shotgun (WGS) entry which is preliminary data.</text>
</comment>
<evidence type="ECO:0000313" key="2">
    <source>
        <dbReference type="EMBL" id="KAG9353592.1"/>
    </source>
</evidence>
<dbReference type="EMBL" id="JAFBMS010000003">
    <property type="protein sequence ID" value="KAG9353592.1"/>
    <property type="molecule type" value="Genomic_DNA"/>
</dbReference>
<keyword evidence="3" id="KW-1185">Reference proteome</keyword>
<organism evidence="2 3">
    <name type="scientific">Albula glossodonta</name>
    <name type="common">roundjaw bonefish</name>
    <dbReference type="NCBI Taxonomy" id="121402"/>
    <lineage>
        <taxon>Eukaryota</taxon>
        <taxon>Metazoa</taxon>
        <taxon>Chordata</taxon>
        <taxon>Craniata</taxon>
        <taxon>Vertebrata</taxon>
        <taxon>Euteleostomi</taxon>
        <taxon>Actinopterygii</taxon>
        <taxon>Neopterygii</taxon>
        <taxon>Teleostei</taxon>
        <taxon>Albuliformes</taxon>
        <taxon>Albulidae</taxon>
        <taxon>Albula</taxon>
    </lineage>
</organism>
<reference evidence="2" key="1">
    <citation type="thesis" date="2021" institute="BYU ScholarsArchive" country="Provo, UT, USA">
        <title>Applications of and Algorithms for Genome Assembly and Genomic Analyses with an Emphasis on Marine Teleosts.</title>
        <authorList>
            <person name="Pickett B.D."/>
        </authorList>
    </citation>
    <scope>NUCLEOTIDE SEQUENCE</scope>
    <source>
        <strain evidence="2">HI-2016</strain>
    </source>
</reference>
<feature type="region of interest" description="Disordered" evidence="1">
    <location>
        <begin position="1"/>
        <end position="21"/>
    </location>
</feature>
<sequence>MEPETQRLRPLHQRGPKKGLVPAVYRGGQPGGFLAAEVGSSSLNAALRGEAVKVSRETDRKPC</sequence>